<gene>
    <name evidence="1" type="ORF">NUW58_g7532</name>
</gene>
<evidence type="ECO:0000313" key="2">
    <source>
        <dbReference type="Proteomes" id="UP001143856"/>
    </source>
</evidence>
<accession>A0ACC1NHF4</accession>
<comment type="caution">
    <text evidence="1">The sequence shown here is derived from an EMBL/GenBank/DDBJ whole genome shotgun (WGS) entry which is preliminary data.</text>
</comment>
<proteinExistence type="predicted"/>
<organism evidence="1 2">
    <name type="scientific">Xylaria curta</name>
    <dbReference type="NCBI Taxonomy" id="42375"/>
    <lineage>
        <taxon>Eukaryota</taxon>
        <taxon>Fungi</taxon>
        <taxon>Dikarya</taxon>
        <taxon>Ascomycota</taxon>
        <taxon>Pezizomycotina</taxon>
        <taxon>Sordariomycetes</taxon>
        <taxon>Xylariomycetidae</taxon>
        <taxon>Xylariales</taxon>
        <taxon>Xylariaceae</taxon>
        <taxon>Xylaria</taxon>
    </lineage>
</organism>
<dbReference type="EMBL" id="JAPDGR010001979">
    <property type="protein sequence ID" value="KAJ2978332.1"/>
    <property type="molecule type" value="Genomic_DNA"/>
</dbReference>
<dbReference type="Proteomes" id="UP001143856">
    <property type="component" value="Unassembled WGS sequence"/>
</dbReference>
<reference evidence="1" key="1">
    <citation type="submission" date="2022-10" db="EMBL/GenBank/DDBJ databases">
        <title>Genome Sequence of Xylaria curta.</title>
        <authorList>
            <person name="Buettner E."/>
        </authorList>
    </citation>
    <scope>NUCLEOTIDE SEQUENCE</scope>
    <source>
        <strain evidence="1">Babe10</strain>
    </source>
</reference>
<keyword evidence="2" id="KW-1185">Reference proteome</keyword>
<name>A0ACC1NHF4_9PEZI</name>
<sequence length="238" mass="26204">MASKSALKDPIILVQSFAATGHATPLLQVAQYLIQHGYDVYYLGGTQFQLASEAVGAKFIPFIGLCDTWHRDWNPVHGFGTGLEIIPSIMGLLAATLPSMLYSLQRALSLLREKEPDREVVVVSDTSASGGVAALRLGAALPEGYSKPPKFLGISIGPPKWTSLEHNDFYFDIPFDPNRGRRLNILMAKLTRDGIYKEPWNTTKRILETCSAFKPIESLFGEHDVHSFARIPHLGLAV</sequence>
<protein>
    <submittedName>
        <fullName evidence="1">Uncharacterized protein</fullName>
    </submittedName>
</protein>
<evidence type="ECO:0000313" key="1">
    <source>
        <dbReference type="EMBL" id="KAJ2978332.1"/>
    </source>
</evidence>